<dbReference type="EC" id="2.7.11.1" evidence="2"/>
<dbReference type="SUPFAM" id="SSF48371">
    <property type="entry name" value="ARM repeat"/>
    <property type="match status" value="1"/>
</dbReference>
<dbReference type="Proteomes" id="UP000015103">
    <property type="component" value="Unassembled WGS sequence"/>
</dbReference>
<dbReference type="PANTHER" id="PTHR17583:SF0">
    <property type="entry name" value="PHOSPHOINOSITIDE 3-KINASE REGULATORY SUBUNIT 4"/>
    <property type="match status" value="1"/>
</dbReference>
<dbReference type="GO" id="GO:0034272">
    <property type="term" value="C:phosphatidylinositol 3-kinase complex, class III, type II"/>
    <property type="evidence" value="ECO:0007669"/>
    <property type="project" value="TreeGrafter"/>
</dbReference>
<dbReference type="HOGENOM" id="CLU_001696_0_0_1"/>
<dbReference type="Pfam" id="PF00069">
    <property type="entry name" value="Pkinase"/>
    <property type="match status" value="1"/>
</dbReference>
<evidence type="ECO:0000256" key="1">
    <source>
        <dbReference type="ARBA" id="ARBA00004419"/>
    </source>
</evidence>
<evidence type="ECO:0000256" key="2">
    <source>
        <dbReference type="ARBA" id="ARBA00012513"/>
    </source>
</evidence>
<comment type="subcellular location">
    <subcellularLocation>
        <location evidence="1">Cytoplasmic vesicle</location>
        <location evidence="1">Autophagosome</location>
    </subcellularLocation>
</comment>
<evidence type="ECO:0000256" key="3">
    <source>
        <dbReference type="ARBA" id="ARBA00022527"/>
    </source>
</evidence>
<dbReference type="InterPro" id="IPR001680">
    <property type="entry name" value="WD40_rpt"/>
</dbReference>
<evidence type="ECO:0000256" key="10">
    <source>
        <dbReference type="SAM" id="MobiDB-lite"/>
    </source>
</evidence>
<sequence>MGNQLVGIAPSQIFPVEHYLTEHSDLHFDVNLGSTRFFKVARAKSQEGLVVVKVFAIHDPSLPLPTHKSRVEQIRSSLSSAVNCLPFQKAILSDKAGFLMREYVKYSLYDRISTRPFLSSIEKKWIAFQILYALYQSHKVGVCHGDIKLENIAVTSWNWVLLTDFASFKPTHLPEDNPADFSYFFDTSRRRTCYIAPERWVFSIAYVLLLFSCLTVSECRMNININHFLSCALAELFSDGHPPFDFSQLLAYRAGEFSMEKYLSKLEDEPIRRLIEAMIQRDPTARHSAENYLAQERGGLFPEYFYTFLHSYMLIYCDTSLILSPDEKIERLSFCYEYITANLSYKYENSSNLSSIKDECDNDERYEANEAMCSVIVIQLNQFRKLNESKLKKDIHNIINLLISEEEKSNKKCNEQNYFHCEALVLITSLITSWIRGLHFTNSKLQCLEILLELAAHTSSETVLDRILPYIMFLIHDSFPKVRVSAVHTLTKALSFVKTVPPSDANVFPEYILPGLSQVAHDESVIVRTAFAENVAELAENALRLLEHWQVSHNETPRHSYESELATLHHMMQQMVSALLTDSQNIVKQTLIENGITKLCVFFGKQKANDILLSHMITFLNDKDDKQLRGSFFDCIVGVAAYIGVHSSPILSPLLQQGLTDTEEFVVRKAINAITALTELSLLHKSSLYQLLDECSPFLVHPNLWIRQAVAGFISALARTLNMVDVQCKVMSVIEPYLKHKVIQLEKEVLVLNALRPYVPRVVYDSVIKCSDVTVLLNTLMERQKARGALSKHISIPPALPASPHNSSSFKHQLFRRLNSDGMTEEIEDLLVLMGKHLTKLSRYSNQENKINNNGKLDLSTLKFPVQVRSAILTKPDVSKSEVTAFPARLVRVGEEFSNLTSNMNEEWKHMFGTVDSASKPGDKPPQTSWDSPPSAQHSVDIEYSLQERSYIQYRCAPCRLELRKLIKHRERLHGALLKGREWRESGFRPPLSPPGWRLRPALVSHLHGHSGPISRLVTLPDTTIMASCSFDGCVRVWDYGKMEGRNIANRARQVYNAHSGPLVGMALCNAKTSLGMASQSGNIVVIKIEENSNKMSVYDSRQLDLEEEGSPVDIAYFDSGSQSVLVCATIYGCLIGWDLRAPGLAWKLDNEIRQGVITAMYMDSNQCCLSVGTSSGYHTCWDLRFHLPIATIAHPTGAKVRRLCGHPSQASWLISSVYGNNEVSLWGIESGSRQAVLWGSAAPPLSNAQLNGHSVCGMYSGVVDKVPFLLTGGTDHRIRYWDLDNLGNSYLAIPAGGDVPGQISYSYKCRLIDGTNVVQEIQTVCRQKGSSIEESPRAGPDQPATGHHNAITDITMCQGSSQCFMVTGARDGVIKVWK</sequence>
<keyword evidence="8" id="KW-0418">Kinase</keyword>
<keyword evidence="9" id="KW-0067">ATP-binding</keyword>
<dbReference type="FunFam" id="1.25.10.10:FF:000342">
    <property type="entry name" value="Serine/threonine-protein kinase VPS15"/>
    <property type="match status" value="1"/>
</dbReference>
<name>T1I0F9_RHOPR</name>
<dbReference type="GO" id="GO:0005524">
    <property type="term" value="F:ATP binding"/>
    <property type="evidence" value="ECO:0007669"/>
    <property type="project" value="UniProtKB-KW"/>
</dbReference>
<protein>
    <recommendedName>
        <fullName evidence="2">non-specific serine/threonine protein kinase</fullName>
        <ecNumber evidence="2">2.7.11.1</ecNumber>
    </recommendedName>
</protein>
<dbReference type="EnsemblMetazoa" id="RPRC009779-RA">
    <property type="protein sequence ID" value="RPRC009779-PA"/>
    <property type="gene ID" value="RPRC009779"/>
</dbReference>
<evidence type="ECO:0000256" key="4">
    <source>
        <dbReference type="ARBA" id="ARBA00022574"/>
    </source>
</evidence>
<dbReference type="Pfam" id="PF00400">
    <property type="entry name" value="WD40"/>
    <property type="match status" value="2"/>
</dbReference>
<dbReference type="GO" id="GO:0045324">
    <property type="term" value="P:late endosome to vacuole transport"/>
    <property type="evidence" value="ECO:0007669"/>
    <property type="project" value="InterPro"/>
</dbReference>
<dbReference type="InterPro" id="IPR011989">
    <property type="entry name" value="ARM-like"/>
</dbReference>
<evidence type="ECO:0000256" key="6">
    <source>
        <dbReference type="ARBA" id="ARBA00022737"/>
    </source>
</evidence>
<dbReference type="PROSITE" id="PS50011">
    <property type="entry name" value="PROTEIN_KINASE_DOM"/>
    <property type="match status" value="1"/>
</dbReference>
<evidence type="ECO:0000256" key="8">
    <source>
        <dbReference type="ARBA" id="ARBA00022777"/>
    </source>
</evidence>
<evidence type="ECO:0000256" key="9">
    <source>
        <dbReference type="ARBA" id="ARBA00022840"/>
    </source>
</evidence>
<feature type="region of interest" description="Disordered" evidence="10">
    <location>
        <begin position="915"/>
        <end position="936"/>
    </location>
</feature>
<keyword evidence="5" id="KW-0808">Transferase</keyword>
<dbReference type="GO" id="GO:0006623">
    <property type="term" value="P:protein targeting to vacuole"/>
    <property type="evidence" value="ECO:0007669"/>
    <property type="project" value="TreeGrafter"/>
</dbReference>
<dbReference type="VEuPathDB" id="VectorBase:RPRC009779"/>
<dbReference type="InterPro" id="IPR055231">
    <property type="entry name" value="2AA_helical"/>
</dbReference>
<dbReference type="InterPro" id="IPR015943">
    <property type="entry name" value="WD40/YVTN_repeat-like_dom_sf"/>
</dbReference>
<evidence type="ECO:0000256" key="5">
    <source>
        <dbReference type="ARBA" id="ARBA00022679"/>
    </source>
</evidence>
<dbReference type="STRING" id="13249.T1I0F9"/>
<dbReference type="Gene3D" id="2.130.10.10">
    <property type="entry name" value="YVTN repeat-like/Quinoprotein amine dehydrogenase"/>
    <property type="match status" value="3"/>
</dbReference>
<evidence type="ECO:0000313" key="11">
    <source>
        <dbReference type="EnsemblMetazoa" id="RPRC009779-PA"/>
    </source>
</evidence>
<feature type="region of interest" description="Disordered" evidence="10">
    <location>
        <begin position="1329"/>
        <end position="1348"/>
    </location>
</feature>
<organism evidence="11 12">
    <name type="scientific">Rhodnius prolixus</name>
    <name type="common">Triatomid bug</name>
    <dbReference type="NCBI Taxonomy" id="13249"/>
    <lineage>
        <taxon>Eukaryota</taxon>
        <taxon>Metazoa</taxon>
        <taxon>Ecdysozoa</taxon>
        <taxon>Arthropoda</taxon>
        <taxon>Hexapoda</taxon>
        <taxon>Insecta</taxon>
        <taxon>Pterygota</taxon>
        <taxon>Neoptera</taxon>
        <taxon>Paraneoptera</taxon>
        <taxon>Hemiptera</taxon>
        <taxon>Heteroptera</taxon>
        <taxon>Panheteroptera</taxon>
        <taxon>Cimicomorpha</taxon>
        <taxon>Reduviidae</taxon>
        <taxon>Triatominae</taxon>
        <taxon>Rhodnius</taxon>
    </lineage>
</organism>
<keyword evidence="12" id="KW-1185">Reference proteome</keyword>
<dbReference type="Gene3D" id="1.25.10.10">
    <property type="entry name" value="Leucine-rich Repeat Variant"/>
    <property type="match status" value="2"/>
</dbReference>
<feature type="compositionally biased region" description="Polar residues" evidence="10">
    <location>
        <begin position="926"/>
        <end position="936"/>
    </location>
</feature>
<dbReference type="InterPro" id="IPR011009">
    <property type="entry name" value="Kinase-like_dom_sf"/>
</dbReference>
<keyword evidence="3" id="KW-0723">Serine/threonine-protein kinase</keyword>
<dbReference type="PROSITE" id="PS50082">
    <property type="entry name" value="WD_REPEATS_2"/>
    <property type="match status" value="3"/>
</dbReference>
<dbReference type="InterPro" id="IPR036322">
    <property type="entry name" value="WD40_repeat_dom_sf"/>
</dbReference>
<keyword evidence="4" id="KW-0853">WD repeat</keyword>
<dbReference type="Pfam" id="PF22956">
    <property type="entry name" value="VPS15-like_hel"/>
    <property type="match status" value="1"/>
</dbReference>
<proteinExistence type="predicted"/>
<dbReference type="PANTHER" id="PTHR17583">
    <property type="entry name" value="PHOSPHOINOSITIDE 3-KINASE REGULATORY SUBUNIT 4"/>
    <property type="match status" value="1"/>
</dbReference>
<dbReference type="InterPro" id="IPR000719">
    <property type="entry name" value="Prot_kinase_dom"/>
</dbReference>
<reference evidence="11" key="1">
    <citation type="submission" date="2015-05" db="UniProtKB">
        <authorList>
            <consortium name="EnsemblMetazoa"/>
        </authorList>
    </citation>
    <scope>IDENTIFICATION</scope>
</reference>
<dbReference type="PROSITE" id="PS50294">
    <property type="entry name" value="WD_REPEATS_REGION"/>
    <property type="match status" value="2"/>
</dbReference>
<dbReference type="GO" id="GO:0034271">
    <property type="term" value="C:phosphatidylinositol 3-kinase complex, class III, type I"/>
    <property type="evidence" value="ECO:0007669"/>
    <property type="project" value="TreeGrafter"/>
</dbReference>
<dbReference type="SMART" id="SM00320">
    <property type="entry name" value="WD40"/>
    <property type="match status" value="5"/>
</dbReference>
<dbReference type="EMBL" id="ACPB03006600">
    <property type="status" value="NOT_ANNOTATED_CDS"/>
    <property type="molecule type" value="Genomic_DNA"/>
</dbReference>
<dbReference type="GO" id="GO:0004674">
    <property type="term" value="F:protein serine/threonine kinase activity"/>
    <property type="evidence" value="ECO:0007669"/>
    <property type="project" value="UniProtKB-KW"/>
</dbReference>
<evidence type="ECO:0000256" key="7">
    <source>
        <dbReference type="ARBA" id="ARBA00022741"/>
    </source>
</evidence>
<dbReference type="SUPFAM" id="SSF56112">
    <property type="entry name" value="Protein kinase-like (PK-like)"/>
    <property type="match status" value="1"/>
</dbReference>
<evidence type="ECO:0000313" key="12">
    <source>
        <dbReference type="Proteomes" id="UP000015103"/>
    </source>
</evidence>
<accession>T1I0F9</accession>
<dbReference type="GO" id="GO:0016236">
    <property type="term" value="P:macroautophagy"/>
    <property type="evidence" value="ECO:0007669"/>
    <property type="project" value="InterPro"/>
</dbReference>
<dbReference type="InterPro" id="IPR016024">
    <property type="entry name" value="ARM-type_fold"/>
</dbReference>
<dbReference type="InParanoid" id="T1I0F9"/>
<dbReference type="GO" id="GO:0005770">
    <property type="term" value="C:late endosome"/>
    <property type="evidence" value="ECO:0007669"/>
    <property type="project" value="TreeGrafter"/>
</dbReference>
<keyword evidence="6" id="KW-0677">Repeat</keyword>
<keyword evidence="7" id="KW-0547">Nucleotide-binding</keyword>
<dbReference type="FunFam" id="1.10.510.10:FF:000497">
    <property type="entry name" value="Phosphoinositide 3-kinase regulatory subunit"/>
    <property type="match status" value="1"/>
</dbReference>
<dbReference type="GO" id="GO:0005776">
    <property type="term" value="C:autophagosome"/>
    <property type="evidence" value="ECO:0007669"/>
    <property type="project" value="UniProtKB-SubCell"/>
</dbReference>
<dbReference type="eggNOG" id="KOG1240">
    <property type="taxonomic scope" value="Eukaryota"/>
</dbReference>
<dbReference type="CDD" id="cd13980">
    <property type="entry name" value="STKc_Vps15"/>
    <property type="match status" value="1"/>
</dbReference>
<dbReference type="GO" id="GO:0071561">
    <property type="term" value="C:nucleus-vacuole junction"/>
    <property type="evidence" value="ECO:0007669"/>
    <property type="project" value="TreeGrafter"/>
</dbReference>
<dbReference type="InterPro" id="IPR045162">
    <property type="entry name" value="Vps15-like"/>
</dbReference>
<dbReference type="Gene3D" id="1.10.510.10">
    <property type="entry name" value="Transferase(Phosphotransferase) domain 1"/>
    <property type="match status" value="1"/>
</dbReference>
<dbReference type="SMART" id="SM00220">
    <property type="entry name" value="S_TKc"/>
    <property type="match status" value="1"/>
</dbReference>
<dbReference type="OMA" id="ATNTCRI"/>
<dbReference type="SUPFAM" id="SSF50978">
    <property type="entry name" value="WD40 repeat-like"/>
    <property type="match status" value="1"/>
</dbReference>
<dbReference type="FunCoup" id="T1I0F9">
    <property type="interactions" value="966"/>
</dbReference>